<dbReference type="AlphaFoldDB" id="A0AAD2FL67"/>
<keyword evidence="2" id="KW-1185">Reference proteome</keyword>
<dbReference type="EMBL" id="CAKOGP040000802">
    <property type="protein sequence ID" value="CAJ1939512.1"/>
    <property type="molecule type" value="Genomic_DNA"/>
</dbReference>
<sequence length="394" mass="44569">MNTSPETPIATATVIPLKPNYSVSTSEYVSRTGPTDRNNNTAHLTEYQIQELMKQGFTKGLSMSMEDMKRVFALRIWIVDNSGSMQKPDGHRIITSLQDPNAIRMVPCSRWDEIVECVEYHARLAGLIEAPTRFRLLNDPGANVGPQQFSIAEDHHSMIAQQVNQATSIMRRARPNGCTPLTSHILDIHNEISQMAPALRGSGQKVAITIATDGLPSDTFGYSGNSQNIEFVNALRMLEGLPVWVVIRLCTDDEDVVNFYNDLDGQLELSLEVLDDFCGEAAEVTKENPWLNYALPLHRMREFGFHDRVFDMLDERPLMKSEIRDFLLLLCGQEHLDGMPDPSIDWDVFFQDVVRLIKFESFQYNPMTRRVSPWINTSRLNRIHGSSSCGCSIM</sequence>
<evidence type="ECO:0000313" key="2">
    <source>
        <dbReference type="Proteomes" id="UP001295423"/>
    </source>
</evidence>
<accession>A0AAD2FL67</accession>
<comment type="caution">
    <text evidence="1">The sequence shown here is derived from an EMBL/GenBank/DDBJ whole genome shotgun (WGS) entry which is preliminary data.</text>
</comment>
<proteinExistence type="predicted"/>
<evidence type="ECO:0008006" key="3">
    <source>
        <dbReference type="Google" id="ProtNLM"/>
    </source>
</evidence>
<name>A0AAD2FL67_9STRA</name>
<gene>
    <name evidence="1" type="ORF">CYCCA115_LOCUS6620</name>
</gene>
<dbReference type="Proteomes" id="UP001295423">
    <property type="component" value="Unassembled WGS sequence"/>
</dbReference>
<reference evidence="1" key="1">
    <citation type="submission" date="2023-08" db="EMBL/GenBank/DDBJ databases">
        <authorList>
            <person name="Audoor S."/>
            <person name="Bilcke G."/>
        </authorList>
    </citation>
    <scope>NUCLEOTIDE SEQUENCE</scope>
</reference>
<evidence type="ECO:0000313" key="1">
    <source>
        <dbReference type="EMBL" id="CAJ1939512.1"/>
    </source>
</evidence>
<organism evidence="1 2">
    <name type="scientific">Cylindrotheca closterium</name>
    <dbReference type="NCBI Taxonomy" id="2856"/>
    <lineage>
        <taxon>Eukaryota</taxon>
        <taxon>Sar</taxon>
        <taxon>Stramenopiles</taxon>
        <taxon>Ochrophyta</taxon>
        <taxon>Bacillariophyta</taxon>
        <taxon>Bacillariophyceae</taxon>
        <taxon>Bacillariophycidae</taxon>
        <taxon>Bacillariales</taxon>
        <taxon>Bacillariaceae</taxon>
        <taxon>Cylindrotheca</taxon>
    </lineage>
</organism>
<protein>
    <recommendedName>
        <fullName evidence="3">VWFA domain-containing protein</fullName>
    </recommendedName>
</protein>